<reference evidence="2" key="1">
    <citation type="submission" date="2018-06" db="EMBL/GenBank/DDBJ databases">
        <authorList>
            <person name="Zhirakovskaya E."/>
        </authorList>
    </citation>
    <scope>NUCLEOTIDE SEQUENCE</scope>
</reference>
<dbReference type="SMART" id="SM00471">
    <property type="entry name" value="HDc"/>
    <property type="match status" value="1"/>
</dbReference>
<dbReference type="Gene3D" id="1.10.3210.10">
    <property type="entry name" value="Hypothetical protein af1432"/>
    <property type="match status" value="1"/>
</dbReference>
<accession>A0A3B0US31</accession>
<dbReference type="GO" id="GO:0008832">
    <property type="term" value="F:dGTPase activity"/>
    <property type="evidence" value="ECO:0007669"/>
    <property type="project" value="TreeGrafter"/>
</dbReference>
<gene>
    <name evidence="2" type="ORF">MNBD_BACTEROID07-497</name>
</gene>
<dbReference type="AlphaFoldDB" id="A0A3B0US31"/>
<keyword evidence="2" id="KW-0378">Hydrolase</keyword>
<evidence type="ECO:0000313" key="2">
    <source>
        <dbReference type="EMBL" id="VAW28067.1"/>
    </source>
</evidence>
<feature type="domain" description="HD/PDEase" evidence="1">
    <location>
        <begin position="55"/>
        <end position="180"/>
    </location>
</feature>
<protein>
    <submittedName>
        <fullName evidence="2">DNTP triphosphohydrolase, broad substrate specificity</fullName>
    </submittedName>
</protein>
<dbReference type="EMBL" id="UOET01000190">
    <property type="protein sequence ID" value="VAW28067.1"/>
    <property type="molecule type" value="Genomic_DNA"/>
</dbReference>
<proteinExistence type="predicted"/>
<sequence>MSKIQVNKRKIFNDPVYGFVTIPGDRVFDIIEHPVFQRLRRIKQLGLAHLVYPGALHTRFHHSLGAMHLMTKALTELKLKGHAITQEEQIASEAAMLLHDVGHGPYSHALEHSIVNHVGHEKLSIWFMQLLNKEFGGRLQMALEIFEDRYKKHFLHKLITSQFDMDRLDYLKRDSFFTGVSEGTINYERLLNMLQIAGDEPVIEYKGIYSVEKFITARRIMYWQVYLHKTVLVAEYMAIHLLKRAKWLAMNGNTLKAATPALQFFLENNIREKHFLEDSHVLEAFALLDDYDIYTSLKLWMHHPDKILSHLSRALVNRRLFRIEMQNEPFAQDRIDAIREATKKKYHLIEDETDYFVFFEKTANYTYHPGTDNINILFKDGTVKDITEVSDQLNINLLSNPTTKYFLCYPKDVTLFETN</sequence>
<dbReference type="InterPro" id="IPR045509">
    <property type="entry name" value="HD_assoc_2"/>
</dbReference>
<dbReference type="SUPFAM" id="SSF109604">
    <property type="entry name" value="HD-domain/PDEase-like"/>
    <property type="match status" value="1"/>
</dbReference>
<dbReference type="PANTHER" id="PTHR11373:SF4">
    <property type="entry name" value="DEOXYNUCLEOSIDE TRIPHOSPHATE TRIPHOSPHOHYDROLASE SAMHD1"/>
    <property type="match status" value="1"/>
</dbReference>
<dbReference type="InterPro" id="IPR003607">
    <property type="entry name" value="HD/PDEase_dom"/>
</dbReference>
<dbReference type="CDD" id="cd00077">
    <property type="entry name" value="HDc"/>
    <property type="match status" value="1"/>
</dbReference>
<organism evidence="2">
    <name type="scientific">hydrothermal vent metagenome</name>
    <dbReference type="NCBI Taxonomy" id="652676"/>
    <lineage>
        <taxon>unclassified sequences</taxon>
        <taxon>metagenomes</taxon>
        <taxon>ecological metagenomes</taxon>
    </lineage>
</organism>
<dbReference type="GO" id="GO:0006203">
    <property type="term" value="P:dGTP catabolic process"/>
    <property type="evidence" value="ECO:0007669"/>
    <property type="project" value="TreeGrafter"/>
</dbReference>
<dbReference type="PANTHER" id="PTHR11373">
    <property type="entry name" value="DEOXYNUCLEOSIDE TRIPHOSPHATE TRIPHOSPHOHYDROLASE"/>
    <property type="match status" value="1"/>
</dbReference>
<dbReference type="InterPro" id="IPR006674">
    <property type="entry name" value="HD_domain"/>
</dbReference>
<dbReference type="InterPro" id="IPR050135">
    <property type="entry name" value="dGTPase-like"/>
</dbReference>
<evidence type="ECO:0000259" key="1">
    <source>
        <dbReference type="SMART" id="SM00471"/>
    </source>
</evidence>
<dbReference type="Pfam" id="PF19276">
    <property type="entry name" value="HD_assoc_2"/>
    <property type="match status" value="1"/>
</dbReference>
<dbReference type="Pfam" id="PF01966">
    <property type="entry name" value="HD"/>
    <property type="match status" value="1"/>
</dbReference>
<name>A0A3B0US31_9ZZZZ</name>